<feature type="compositionally biased region" description="Pro residues" evidence="1">
    <location>
        <begin position="62"/>
        <end position="72"/>
    </location>
</feature>
<keyword evidence="3" id="KW-1185">Reference proteome</keyword>
<comment type="caution">
    <text evidence="2">The sequence shown here is derived from an EMBL/GenBank/DDBJ whole genome shotgun (WGS) entry which is preliminary data.</text>
</comment>
<dbReference type="AlphaFoldDB" id="A0AAV7RZP6"/>
<evidence type="ECO:0000313" key="3">
    <source>
        <dbReference type="Proteomes" id="UP001066276"/>
    </source>
</evidence>
<evidence type="ECO:0000256" key="1">
    <source>
        <dbReference type="SAM" id="MobiDB-lite"/>
    </source>
</evidence>
<name>A0AAV7RZP6_PLEWA</name>
<reference evidence="2" key="1">
    <citation type="journal article" date="2022" name="bioRxiv">
        <title>Sequencing and chromosome-scale assembly of the giantPleurodeles waltlgenome.</title>
        <authorList>
            <person name="Brown T."/>
            <person name="Elewa A."/>
            <person name="Iarovenko S."/>
            <person name="Subramanian E."/>
            <person name="Araus A.J."/>
            <person name="Petzold A."/>
            <person name="Susuki M."/>
            <person name="Suzuki K.-i.T."/>
            <person name="Hayashi T."/>
            <person name="Toyoda A."/>
            <person name="Oliveira C."/>
            <person name="Osipova E."/>
            <person name="Leigh N.D."/>
            <person name="Simon A."/>
            <person name="Yun M.H."/>
        </authorList>
    </citation>
    <scope>NUCLEOTIDE SEQUENCE</scope>
    <source>
        <strain evidence="2">20211129_DDA</strain>
        <tissue evidence="2">Liver</tissue>
    </source>
</reference>
<dbReference type="EMBL" id="JANPWB010000009">
    <property type="protein sequence ID" value="KAJ1156463.1"/>
    <property type="molecule type" value="Genomic_DNA"/>
</dbReference>
<gene>
    <name evidence="2" type="ORF">NDU88_009182</name>
</gene>
<accession>A0AAV7RZP6</accession>
<dbReference type="Proteomes" id="UP001066276">
    <property type="component" value="Chromosome 5"/>
</dbReference>
<protein>
    <submittedName>
        <fullName evidence="2">Uncharacterized protein</fullName>
    </submittedName>
</protein>
<organism evidence="2 3">
    <name type="scientific">Pleurodeles waltl</name>
    <name type="common">Iberian ribbed newt</name>
    <dbReference type="NCBI Taxonomy" id="8319"/>
    <lineage>
        <taxon>Eukaryota</taxon>
        <taxon>Metazoa</taxon>
        <taxon>Chordata</taxon>
        <taxon>Craniata</taxon>
        <taxon>Vertebrata</taxon>
        <taxon>Euteleostomi</taxon>
        <taxon>Amphibia</taxon>
        <taxon>Batrachia</taxon>
        <taxon>Caudata</taxon>
        <taxon>Salamandroidea</taxon>
        <taxon>Salamandridae</taxon>
        <taxon>Pleurodelinae</taxon>
        <taxon>Pleurodeles</taxon>
    </lineage>
</organism>
<proteinExistence type="predicted"/>
<sequence length="197" mass="20182">MALVGRPCFSECLPRWTGLSLVSAGAKVPSAAQGMRGTRGGSAHQPPQGEGAQDPLSSAAPGPGPQSLPEPTPGARLSRSAHPRAQRSSAPLGPVADATHQWPAAPGPAPPVPRSEHRTWLQQPQAPATARLPVPRGRLEPRRLRSSLAAGPDPLQGTFRRPISSDFSASGPAALQDPEGVSKVSPTGAAWLGLPSG</sequence>
<evidence type="ECO:0000313" key="2">
    <source>
        <dbReference type="EMBL" id="KAJ1156463.1"/>
    </source>
</evidence>
<feature type="region of interest" description="Disordered" evidence="1">
    <location>
        <begin position="29"/>
        <end position="197"/>
    </location>
</feature>